<comment type="subunit">
    <text evidence="11">Probable component of a protein-conducting channel made of HP30-1, HP30-2 and HP20 that mediates the import of transit sequence-less proteins into the chloroplastic inner membrane. Interacts with CEQORH.</text>
</comment>
<feature type="compositionally biased region" description="Low complexity" evidence="12">
    <location>
        <begin position="24"/>
        <end position="34"/>
    </location>
</feature>
<dbReference type="GO" id="GO:0042721">
    <property type="term" value="C:TIM22 mitochondrial import inner membrane insertion complex"/>
    <property type="evidence" value="ECO:0007669"/>
    <property type="project" value="InterPro"/>
</dbReference>
<evidence type="ECO:0000256" key="11">
    <source>
        <dbReference type="ARBA" id="ARBA00062478"/>
    </source>
</evidence>
<dbReference type="CDD" id="cd09487">
    <property type="entry name" value="SAM_superfamily"/>
    <property type="match status" value="1"/>
</dbReference>
<gene>
    <name evidence="14" type="primary">LOC105111656</name>
</gene>
<evidence type="ECO:0000256" key="6">
    <source>
        <dbReference type="ARBA" id="ARBA00022692"/>
    </source>
</evidence>
<keyword evidence="6" id="KW-0812">Transmembrane</keyword>
<keyword evidence="5" id="KW-0934">Plastid</keyword>
<reference evidence="14" key="1">
    <citation type="submission" date="2025-08" db="UniProtKB">
        <authorList>
            <consortium name="RefSeq"/>
        </authorList>
    </citation>
    <scope>IDENTIFICATION</scope>
</reference>
<dbReference type="KEGG" id="peu:105111656"/>
<dbReference type="Proteomes" id="UP000694918">
    <property type="component" value="Unplaced"/>
</dbReference>
<dbReference type="RefSeq" id="XP_011005386.1">
    <property type="nucleotide sequence ID" value="XM_011007084.1"/>
</dbReference>
<evidence type="ECO:0000256" key="10">
    <source>
        <dbReference type="ARBA" id="ARBA00023136"/>
    </source>
</evidence>
<dbReference type="InterPro" id="IPR039175">
    <property type="entry name" value="TIM22"/>
</dbReference>
<evidence type="ECO:0000313" key="13">
    <source>
        <dbReference type="Proteomes" id="UP000694918"/>
    </source>
</evidence>
<dbReference type="GO" id="GO:0016031">
    <property type="term" value="P:tRNA import into mitochondrion"/>
    <property type="evidence" value="ECO:0007669"/>
    <property type="project" value="UniProtKB-ARBA"/>
</dbReference>
<keyword evidence="10" id="KW-0472">Membrane</keyword>
<evidence type="ECO:0000256" key="7">
    <source>
        <dbReference type="ARBA" id="ARBA00022780"/>
    </source>
</evidence>
<organism evidence="13 14">
    <name type="scientific">Populus euphratica</name>
    <name type="common">Euphrates poplar</name>
    <dbReference type="NCBI Taxonomy" id="75702"/>
    <lineage>
        <taxon>Eukaryota</taxon>
        <taxon>Viridiplantae</taxon>
        <taxon>Streptophyta</taxon>
        <taxon>Embryophyta</taxon>
        <taxon>Tracheophyta</taxon>
        <taxon>Spermatophyta</taxon>
        <taxon>Magnoliopsida</taxon>
        <taxon>eudicotyledons</taxon>
        <taxon>Gunneridae</taxon>
        <taxon>Pentapetalae</taxon>
        <taxon>rosids</taxon>
        <taxon>fabids</taxon>
        <taxon>Malpighiales</taxon>
        <taxon>Salicaceae</taxon>
        <taxon>Saliceae</taxon>
        <taxon>Populus</taxon>
    </lineage>
</organism>
<dbReference type="SUPFAM" id="SSF47769">
    <property type="entry name" value="SAM/Pointed domain"/>
    <property type="match status" value="1"/>
</dbReference>
<feature type="region of interest" description="Disordered" evidence="12">
    <location>
        <begin position="1"/>
        <end position="57"/>
    </location>
</feature>
<evidence type="ECO:0000256" key="9">
    <source>
        <dbReference type="ARBA" id="ARBA00022989"/>
    </source>
</evidence>
<comment type="subcellular location">
    <subcellularLocation>
        <location evidence="1">Plastid</location>
        <location evidence="1">Chloroplast inner membrane</location>
        <topology evidence="1">Multi-pass membrane protein</topology>
    </subcellularLocation>
</comment>
<feature type="compositionally biased region" description="Basic residues" evidence="12">
    <location>
        <begin position="1"/>
        <end position="12"/>
    </location>
</feature>
<dbReference type="AlphaFoldDB" id="A0AAJ6X4S3"/>
<dbReference type="GeneID" id="105111656"/>
<dbReference type="FunFam" id="1.10.150.50:FF:000069">
    <property type="entry name" value="mitochondrial import inner membrane translocase subunit TIM22-like"/>
    <property type="match status" value="1"/>
</dbReference>
<dbReference type="Gene3D" id="1.10.150.50">
    <property type="entry name" value="Transcription Factor, Ets-1"/>
    <property type="match status" value="1"/>
</dbReference>
<comment type="similarity">
    <text evidence="2">Belongs to the Tim17/Tim22/Tim23 family.</text>
</comment>
<protein>
    <submittedName>
        <fullName evidence="14">Uncharacterized protein LOC105111656</fullName>
    </submittedName>
</protein>
<dbReference type="GO" id="GO:0008320">
    <property type="term" value="F:protein transmembrane transporter activity"/>
    <property type="evidence" value="ECO:0007669"/>
    <property type="project" value="TreeGrafter"/>
</dbReference>
<dbReference type="GO" id="GO:0045039">
    <property type="term" value="P:protein insertion into mitochondrial inner membrane"/>
    <property type="evidence" value="ECO:0007669"/>
    <property type="project" value="InterPro"/>
</dbReference>
<evidence type="ECO:0000313" key="14">
    <source>
        <dbReference type="RefSeq" id="XP_011005386.1"/>
    </source>
</evidence>
<evidence type="ECO:0000256" key="8">
    <source>
        <dbReference type="ARBA" id="ARBA00022927"/>
    </source>
</evidence>
<sequence length="313" mass="33733">MKGTKTKGRKRKDLSSPKYLYPHSSSKQQQQQRRGGSKQGKAKQKRKEMEQQQGKQGVMVAKLFPNQDPIKFAQFKFKELEDGFKSWLSKQSLPVEAAVVTATGGGQGVQGAAIGAVMGTLTPDISSSMPTPPPQASLNPQAMASLKQAQALAGGPLIQARNFAVMTGTNAGIACIMKRLRGKEDVQSSMVAAFGSGAMFSLVSGMGGANPATNAITSGLFFSLVQGGLFKLGEKLSKPPVEDLCYARTRSMLNNLGLQTYEKNFKKGLLTDNTLPLLTDSALRDARIPPGPRLLILDHLRRDPELREKTCKP</sequence>
<evidence type="ECO:0000256" key="3">
    <source>
        <dbReference type="ARBA" id="ARBA00022448"/>
    </source>
</evidence>
<dbReference type="PANTHER" id="PTHR14110">
    <property type="entry name" value="MITOCHONDRIAL IMPORT INNER MEMBRANE TRANSLOCASE SUBUNIT TIM22"/>
    <property type="match status" value="1"/>
</dbReference>
<evidence type="ECO:0000256" key="4">
    <source>
        <dbReference type="ARBA" id="ARBA00022528"/>
    </source>
</evidence>
<dbReference type="GO" id="GO:0009706">
    <property type="term" value="C:chloroplast inner membrane"/>
    <property type="evidence" value="ECO:0007669"/>
    <property type="project" value="UniProtKB-SubCell"/>
</dbReference>
<keyword evidence="3" id="KW-0813">Transport</keyword>
<proteinExistence type="inferred from homology"/>
<keyword evidence="4" id="KW-0150">Chloroplast</keyword>
<keyword evidence="9" id="KW-1133">Transmembrane helix</keyword>
<keyword evidence="8" id="KW-0653">Protein transport</keyword>
<evidence type="ECO:0000256" key="12">
    <source>
        <dbReference type="SAM" id="MobiDB-lite"/>
    </source>
</evidence>
<evidence type="ECO:0000256" key="5">
    <source>
        <dbReference type="ARBA" id="ARBA00022640"/>
    </source>
</evidence>
<dbReference type="GO" id="GO:0045036">
    <property type="term" value="P:protein targeting to chloroplast"/>
    <property type="evidence" value="ECO:0007669"/>
    <property type="project" value="UniProtKB-ARBA"/>
</dbReference>
<accession>A0AAJ6X4S3</accession>
<keyword evidence="7" id="KW-1001">Plastid inner membrane</keyword>
<dbReference type="InterPro" id="IPR013761">
    <property type="entry name" value="SAM/pointed_sf"/>
</dbReference>
<evidence type="ECO:0000256" key="1">
    <source>
        <dbReference type="ARBA" id="ARBA00004478"/>
    </source>
</evidence>
<keyword evidence="13" id="KW-1185">Reference proteome</keyword>
<dbReference type="PANTHER" id="PTHR14110:SF6">
    <property type="entry name" value="OS04G0405100 PROTEIN"/>
    <property type="match status" value="1"/>
</dbReference>
<dbReference type="Pfam" id="PF02466">
    <property type="entry name" value="Tim17"/>
    <property type="match status" value="1"/>
</dbReference>
<name>A0AAJ6X4S3_POPEU</name>
<evidence type="ECO:0000256" key="2">
    <source>
        <dbReference type="ARBA" id="ARBA00008444"/>
    </source>
</evidence>